<comment type="caution">
    <text evidence="1">The sequence shown here is derived from an EMBL/GenBank/DDBJ whole genome shotgun (WGS) entry which is preliminary data.</text>
</comment>
<reference evidence="1" key="1">
    <citation type="submission" date="2022-12" db="EMBL/GenBank/DDBJ databases">
        <title>Genome assemblies of Blomia tropicalis.</title>
        <authorList>
            <person name="Cui Y."/>
        </authorList>
    </citation>
    <scope>NUCLEOTIDE SEQUENCE</scope>
    <source>
        <tissue evidence="1">Adult mites</tissue>
    </source>
</reference>
<keyword evidence="2" id="KW-1185">Reference proteome</keyword>
<dbReference type="AlphaFoldDB" id="A0A9Q0M824"/>
<organism evidence="1 2">
    <name type="scientific">Blomia tropicalis</name>
    <name type="common">Mite</name>
    <dbReference type="NCBI Taxonomy" id="40697"/>
    <lineage>
        <taxon>Eukaryota</taxon>
        <taxon>Metazoa</taxon>
        <taxon>Ecdysozoa</taxon>
        <taxon>Arthropoda</taxon>
        <taxon>Chelicerata</taxon>
        <taxon>Arachnida</taxon>
        <taxon>Acari</taxon>
        <taxon>Acariformes</taxon>
        <taxon>Sarcoptiformes</taxon>
        <taxon>Astigmata</taxon>
        <taxon>Glycyphagoidea</taxon>
        <taxon>Echimyopodidae</taxon>
        <taxon>Blomia</taxon>
    </lineage>
</organism>
<proteinExistence type="predicted"/>
<evidence type="ECO:0000313" key="2">
    <source>
        <dbReference type="Proteomes" id="UP001142055"/>
    </source>
</evidence>
<evidence type="ECO:0000313" key="1">
    <source>
        <dbReference type="EMBL" id="KAJ6221583.1"/>
    </source>
</evidence>
<accession>A0A9Q0M824</accession>
<dbReference type="EMBL" id="JAPWDV010000001">
    <property type="protein sequence ID" value="KAJ6221583.1"/>
    <property type="molecule type" value="Genomic_DNA"/>
</dbReference>
<gene>
    <name evidence="1" type="ORF">RDWZM_000128</name>
</gene>
<sequence length="110" mass="12383">MTALTISCRSSARLVKSFSQNWPTSYQANGVHKIIIRSRMNLSWKTKSLNEDYDIPLTDFILKGPVHSLRFGLTRSIFISAAGTYVGFEAARIFAYVVAEMVDAFELDND</sequence>
<name>A0A9Q0M824_BLOTA</name>
<protein>
    <submittedName>
        <fullName evidence="1">Uncharacterized protein</fullName>
    </submittedName>
</protein>
<dbReference type="Proteomes" id="UP001142055">
    <property type="component" value="Chromosome 1"/>
</dbReference>